<dbReference type="GO" id="GO:0005829">
    <property type="term" value="C:cytosol"/>
    <property type="evidence" value="ECO:0007669"/>
    <property type="project" value="TreeGrafter"/>
</dbReference>
<dbReference type="FunFam" id="1.10.8.60:FF:000039">
    <property type="entry name" value="peroxisome biogenesis factor 6"/>
    <property type="match status" value="1"/>
</dbReference>
<evidence type="ECO:0000256" key="8">
    <source>
        <dbReference type="ARBA" id="ARBA00034811"/>
    </source>
</evidence>
<dbReference type="GO" id="GO:0016558">
    <property type="term" value="P:protein import into peroxisome matrix"/>
    <property type="evidence" value="ECO:0007669"/>
    <property type="project" value="TreeGrafter"/>
</dbReference>
<evidence type="ECO:0000256" key="10">
    <source>
        <dbReference type="ARBA" id="ARBA00045342"/>
    </source>
</evidence>
<feature type="domain" description="AAA+ ATPase" evidence="12">
    <location>
        <begin position="462"/>
        <end position="608"/>
    </location>
</feature>
<evidence type="ECO:0000313" key="13">
    <source>
        <dbReference type="EMBL" id="GMM57352.1"/>
    </source>
</evidence>
<evidence type="ECO:0000256" key="4">
    <source>
        <dbReference type="ARBA" id="ARBA00022801"/>
    </source>
</evidence>
<dbReference type="SUPFAM" id="SSF52540">
    <property type="entry name" value="P-loop containing nucleoside triphosphate hydrolases"/>
    <property type="match status" value="2"/>
</dbReference>
<dbReference type="InterPro" id="IPR027417">
    <property type="entry name" value="P-loop_NTPase"/>
</dbReference>
<dbReference type="InterPro" id="IPR047533">
    <property type="entry name" value="RecA-like_PEX6_r2"/>
</dbReference>
<dbReference type="InterPro" id="IPR050168">
    <property type="entry name" value="AAA_ATPase_domain"/>
</dbReference>
<accession>A0AAV5S3G2</accession>
<evidence type="ECO:0000256" key="7">
    <source>
        <dbReference type="ARBA" id="ARBA00029433"/>
    </source>
</evidence>
<dbReference type="GO" id="GO:0016887">
    <property type="term" value="F:ATP hydrolysis activity"/>
    <property type="evidence" value="ECO:0007669"/>
    <property type="project" value="InterPro"/>
</dbReference>
<evidence type="ECO:0000256" key="3">
    <source>
        <dbReference type="ARBA" id="ARBA00022741"/>
    </source>
</evidence>
<name>A0AAV5S3G2_MAUHU</name>
<gene>
    <name evidence="13" type="ORF">DAKH74_039680</name>
</gene>
<dbReference type="Pfam" id="PF00004">
    <property type="entry name" value="AAA"/>
    <property type="match status" value="2"/>
</dbReference>
<evidence type="ECO:0000256" key="1">
    <source>
        <dbReference type="ARBA" id="ARBA00006914"/>
    </source>
</evidence>
<keyword evidence="6" id="KW-0472">Membrane</keyword>
<keyword evidence="5" id="KW-0067">ATP-binding</keyword>
<evidence type="ECO:0000256" key="2">
    <source>
        <dbReference type="ARBA" id="ARBA00022593"/>
    </source>
</evidence>
<dbReference type="Pfam" id="PF17862">
    <property type="entry name" value="AAA_lid_3"/>
    <property type="match status" value="1"/>
</dbReference>
<organism evidence="13 14">
    <name type="scientific">Maudiozyma humilis</name>
    <name type="common">Sour dough yeast</name>
    <name type="synonym">Kazachstania humilis</name>
    <dbReference type="NCBI Taxonomy" id="51915"/>
    <lineage>
        <taxon>Eukaryota</taxon>
        <taxon>Fungi</taxon>
        <taxon>Dikarya</taxon>
        <taxon>Ascomycota</taxon>
        <taxon>Saccharomycotina</taxon>
        <taxon>Saccharomycetes</taxon>
        <taxon>Saccharomycetales</taxon>
        <taxon>Saccharomycetaceae</taxon>
        <taxon>Maudiozyma</taxon>
    </lineage>
</organism>
<dbReference type="EMBL" id="BTGD01000011">
    <property type="protein sequence ID" value="GMM57352.1"/>
    <property type="molecule type" value="Genomic_DNA"/>
</dbReference>
<dbReference type="GO" id="GO:0005524">
    <property type="term" value="F:ATP binding"/>
    <property type="evidence" value="ECO:0007669"/>
    <property type="project" value="UniProtKB-KW"/>
</dbReference>
<keyword evidence="2" id="KW-0962">Peroxisome biogenesis</keyword>
<keyword evidence="4" id="KW-0378">Hydrolase</keyword>
<keyword evidence="3" id="KW-0547">Nucleotide-binding</keyword>
<comment type="catalytic activity">
    <reaction evidence="11">
        <text>ATP + H2O = ADP + phosphate + H(+)</text>
        <dbReference type="Rhea" id="RHEA:13065"/>
        <dbReference type="ChEBI" id="CHEBI:15377"/>
        <dbReference type="ChEBI" id="CHEBI:15378"/>
        <dbReference type="ChEBI" id="CHEBI:30616"/>
        <dbReference type="ChEBI" id="CHEBI:43474"/>
        <dbReference type="ChEBI" id="CHEBI:456216"/>
    </reaction>
    <physiologicalReaction direction="left-to-right" evidence="11">
        <dbReference type="Rhea" id="RHEA:13066"/>
    </physiologicalReaction>
</comment>
<dbReference type="Pfam" id="PF23111">
    <property type="entry name" value="N1_PEX6"/>
    <property type="match status" value="1"/>
</dbReference>
<dbReference type="Gene3D" id="1.10.8.60">
    <property type="match status" value="2"/>
</dbReference>
<dbReference type="SMART" id="SM00382">
    <property type="entry name" value="AAA"/>
    <property type="match status" value="2"/>
</dbReference>
<dbReference type="Gene3D" id="3.40.50.300">
    <property type="entry name" value="P-loop containing nucleotide triphosphate hydrolases"/>
    <property type="match status" value="2"/>
</dbReference>
<dbReference type="GO" id="GO:0005778">
    <property type="term" value="C:peroxisomal membrane"/>
    <property type="evidence" value="ECO:0007669"/>
    <property type="project" value="TreeGrafter"/>
</dbReference>
<protein>
    <recommendedName>
        <fullName evidence="8">Peroxisomal ATPase PEX6</fullName>
    </recommendedName>
    <alternativeName>
        <fullName evidence="9">Peroxin-6</fullName>
    </alternativeName>
</protein>
<evidence type="ECO:0000259" key="12">
    <source>
        <dbReference type="SMART" id="SM00382"/>
    </source>
</evidence>
<dbReference type="PANTHER" id="PTHR23077">
    <property type="entry name" value="AAA-FAMILY ATPASE"/>
    <property type="match status" value="1"/>
</dbReference>
<dbReference type="PROSITE" id="PS00674">
    <property type="entry name" value="AAA"/>
    <property type="match status" value="1"/>
</dbReference>
<comment type="similarity">
    <text evidence="1">Belongs to the AAA ATPase family.</text>
</comment>
<reference evidence="13 14" key="1">
    <citation type="journal article" date="2023" name="Elife">
        <title>Identification of key yeast species and microbe-microbe interactions impacting larval growth of Drosophila in the wild.</title>
        <authorList>
            <person name="Mure A."/>
            <person name="Sugiura Y."/>
            <person name="Maeda R."/>
            <person name="Honda K."/>
            <person name="Sakurai N."/>
            <person name="Takahashi Y."/>
            <person name="Watada M."/>
            <person name="Katoh T."/>
            <person name="Gotoh A."/>
            <person name="Gotoh Y."/>
            <person name="Taniguchi I."/>
            <person name="Nakamura K."/>
            <person name="Hayashi T."/>
            <person name="Katayama T."/>
            <person name="Uemura T."/>
            <person name="Hattori Y."/>
        </authorList>
    </citation>
    <scope>NUCLEOTIDE SEQUENCE [LARGE SCALE GENOMIC DNA]</scope>
    <source>
        <strain evidence="13 14">KH-74</strain>
    </source>
</reference>
<comment type="subcellular location">
    <subcellularLocation>
        <location evidence="7">Endomembrane system</location>
        <topology evidence="7">Peripheral membrane protein</topology>
        <orientation evidence="7">Cytoplasmic side</orientation>
    </subcellularLocation>
</comment>
<dbReference type="InterPro" id="IPR041569">
    <property type="entry name" value="AAA_lid_3"/>
</dbReference>
<evidence type="ECO:0000313" key="14">
    <source>
        <dbReference type="Proteomes" id="UP001377567"/>
    </source>
</evidence>
<dbReference type="FunFam" id="3.40.50.300:FF:000109">
    <property type="entry name" value="Peroxisomal biogenesis factor 6"/>
    <property type="match status" value="1"/>
</dbReference>
<sequence>MDVALQFSDGGRPNVVRVSPDLLEALEDGHTPYASVVLPTYGRAQGQNRVFEWQEDSELPMGTVSLPRESCGVDTYAPAVDFCLLEPVKEGSALCPTVLDKVTFTVKSKLYSKIIELPTDEDRAQFMSASLQIRNRRTVVRCGQQFLEGMVSVASCGAVQYGLVDFAMTKIVLVEGINASGEVEASSPDAVGSGTPLQALPAEISPDLIPSSHRSAKYDNTLFVFADHKMLSQLMVNSGSRVFLREGDTSVCVRLFVLLQPHGFHGGTLYAHPRVKAMFPSAAHVSITKCIESQPVPTATSVTVARVGDWVQCQKQYQNIVVHQLKRFFISAKRVLRAGDLIPIVFDSSCASLMGDTSIDASEVFDDGEASVDTLVWFKIVEGEVDESSKILTEFTVNPNTTKLITSGIVSVSPNATLNRDYQTFYGLPQEFVYNIETFPYYGQLHNIISSSLQCIERGIDIQNFILLHSTSSNVGKSTLIRSIAAEFSTHLIEFDCFSLLANTGSMDAATKAIAYLKAKLEGVLPYTESAIIYLSHLDVLFPSVDPNQDPTTVKIARSLELELFRTIRTFMSENKRLIFAASVNDIEHLPSTTRAIFRFEIEVPVPTETQRRAIFEWYMSDAQLNSGLQGCLGSRLIVGADVTMAHLAVHSAGLTPIDIQSIVTTAKAEALRAGKNSSFPQDIAIGMASVSKAISAARDEFSVSIGAPKIPSVTWEDIGGVDQVKGEIMDTIDMPLRHPELFASGMKKRSGLLFYGPPGTGKTLMAKAIASNFALNFFSVKGPELLNMYIGESEANVRRVFQRAREAKPCVIFFDEIDSVAPKRGNQGDSGGVMDRIVSQLLAELDGMSAGGNSSEGVFVIGATNRPDLLDEALLRPGRFDKLLYLGIPDTDAKQLNILTALTRKFQLAQDVDLPEVARRCPYNYTGADFYALCADAMLNAMTRTAATVDAKLQSYNENRLAQGREPVSLNRWFDQTATPGDTAVAVGMQDFDRALADLVPSVSQQELDHYLRVKRDFEQ</sequence>
<dbReference type="PANTHER" id="PTHR23077:SF9">
    <property type="entry name" value="PEROXISOMAL ATPASE PEX6"/>
    <property type="match status" value="1"/>
</dbReference>
<dbReference type="InterPro" id="IPR056995">
    <property type="entry name" value="PEX6_4th_dom"/>
</dbReference>
<keyword evidence="14" id="KW-1185">Reference proteome</keyword>
<dbReference type="CDD" id="cd19527">
    <property type="entry name" value="RecA-like_PEX6_r2"/>
    <property type="match status" value="1"/>
</dbReference>
<dbReference type="InterPro" id="IPR003960">
    <property type="entry name" value="ATPase_AAA_CS"/>
</dbReference>
<evidence type="ECO:0000256" key="11">
    <source>
        <dbReference type="ARBA" id="ARBA00048778"/>
    </source>
</evidence>
<proteinExistence type="inferred from homology"/>
<feature type="domain" description="AAA+ ATPase" evidence="12">
    <location>
        <begin position="749"/>
        <end position="891"/>
    </location>
</feature>
<evidence type="ECO:0000256" key="5">
    <source>
        <dbReference type="ARBA" id="ARBA00022840"/>
    </source>
</evidence>
<evidence type="ECO:0000256" key="9">
    <source>
        <dbReference type="ARBA" id="ARBA00034920"/>
    </source>
</evidence>
<dbReference type="InterPro" id="IPR003593">
    <property type="entry name" value="AAA+_ATPase"/>
</dbReference>
<evidence type="ECO:0000256" key="6">
    <source>
        <dbReference type="ARBA" id="ARBA00023136"/>
    </source>
</evidence>
<dbReference type="Proteomes" id="UP001377567">
    <property type="component" value="Unassembled WGS sequence"/>
</dbReference>
<dbReference type="GO" id="GO:0012505">
    <property type="term" value="C:endomembrane system"/>
    <property type="evidence" value="ECO:0007669"/>
    <property type="project" value="UniProtKB-SubCell"/>
</dbReference>
<comment type="function">
    <text evidence="10">Component of the PEX1-PEX6 AAA ATPase complex, a protein dislocase complex that mediates the ATP-dependent extraction of the PEX5 receptor from peroxisomal membranes, an essential step for PEX5 recycling. Specifically recognizes PEX5 monoubiquitinated at 'Cys-6', and pulls it out of the peroxisome lumen through the PEX2-PEX10-PEX12 retrotranslocation channel. Extraction by the PEX1-PEX6 AAA ATPase complex is accompanied by unfolding of the TPR repeats and release of bound cargo from PEX5.</text>
</comment>
<dbReference type="Pfam" id="PF23315">
    <property type="entry name" value="PEX6_4th"/>
    <property type="match status" value="1"/>
</dbReference>
<comment type="caution">
    <text evidence="13">The sequence shown here is derived from an EMBL/GenBank/DDBJ whole genome shotgun (WGS) entry which is preliminary data.</text>
</comment>
<dbReference type="AlphaFoldDB" id="A0AAV5S3G2"/>
<dbReference type="InterPro" id="IPR003959">
    <property type="entry name" value="ATPase_AAA_core"/>
</dbReference>